<gene>
    <name evidence="5" type="primary">moeA_1</name>
    <name evidence="5" type="ORF">NCTC11938_01230</name>
</gene>
<evidence type="ECO:0000256" key="2">
    <source>
        <dbReference type="ARBA" id="ARBA00023150"/>
    </source>
</evidence>
<dbReference type="GO" id="GO:0046872">
    <property type="term" value="F:metal ion binding"/>
    <property type="evidence" value="ECO:0007669"/>
    <property type="project" value="UniProtKB-UniRule"/>
</dbReference>
<sequence>MSQCQVSGLLSLDEALEKLLEKPVAITDTLSIPLHKAAGYILSEHITSPLNVPPFDNSAMDGYGVRYTDLNTQSPLPIAGKAFAGVPFEGELPQGQCVRIMTGAMIPAGVDTVIMQEETQVTDNGILFPHPAKLGQNIRRIGEDIKQNDIVLAAGTKLSTAQLPLIASLGIANINVYRKLKVAVFFNG</sequence>
<comment type="similarity">
    <text evidence="3">Belongs to the MoeA family.</text>
</comment>
<feature type="domain" description="MoeA N-terminal and linker" evidence="4">
    <location>
        <begin position="10"/>
        <end position="170"/>
    </location>
</feature>
<evidence type="ECO:0000256" key="1">
    <source>
        <dbReference type="ARBA" id="ARBA00005046"/>
    </source>
</evidence>
<keyword evidence="3" id="KW-0479">Metal-binding</keyword>
<dbReference type="EC" id="2.10.1.1" evidence="3"/>
<dbReference type="Gene3D" id="3.90.105.10">
    <property type="entry name" value="Molybdopterin biosynthesis moea protein, domain 2"/>
    <property type="match status" value="1"/>
</dbReference>
<dbReference type="EMBL" id="UGTS01000004">
    <property type="protein sequence ID" value="SUC19338.1"/>
    <property type="molecule type" value="Genomic_DNA"/>
</dbReference>
<proteinExistence type="inferred from homology"/>
<dbReference type="Pfam" id="PF03453">
    <property type="entry name" value="MoeA_N"/>
    <property type="match status" value="1"/>
</dbReference>
<dbReference type="GO" id="GO:0061599">
    <property type="term" value="F:molybdopterin molybdotransferase activity"/>
    <property type="evidence" value="ECO:0007669"/>
    <property type="project" value="UniProtKB-UniRule"/>
</dbReference>
<comment type="pathway">
    <text evidence="1 3">Cofactor biosynthesis; molybdopterin biosynthesis.</text>
</comment>
<comment type="function">
    <text evidence="3">Catalyzes the insertion of molybdate into adenylated molybdopterin with the concomitant release of AMP.</text>
</comment>
<dbReference type="SUPFAM" id="SSF63882">
    <property type="entry name" value="MoeA N-terminal region -like"/>
    <property type="match status" value="1"/>
</dbReference>
<keyword evidence="3" id="KW-0460">Magnesium</keyword>
<dbReference type="UniPathway" id="UPA00344"/>
<evidence type="ECO:0000259" key="4">
    <source>
        <dbReference type="Pfam" id="PF03453"/>
    </source>
</evidence>
<dbReference type="CDD" id="cd00887">
    <property type="entry name" value="MoeA"/>
    <property type="match status" value="1"/>
</dbReference>
<dbReference type="FunFam" id="2.170.190.11:FF:000001">
    <property type="entry name" value="Molybdopterin molybdenumtransferase"/>
    <property type="match status" value="1"/>
</dbReference>
<name>A0A379FH11_PROMI</name>
<dbReference type="InterPro" id="IPR036135">
    <property type="entry name" value="MoeA_linker/N_sf"/>
</dbReference>
<keyword evidence="3" id="KW-0500">Molybdenum</keyword>
<keyword evidence="2 3" id="KW-0501">Molybdenum cofactor biosynthesis</keyword>
<dbReference type="Gene3D" id="3.40.980.10">
    <property type="entry name" value="MoaB/Mog-like domain"/>
    <property type="match status" value="1"/>
</dbReference>
<evidence type="ECO:0000256" key="3">
    <source>
        <dbReference type="RuleBase" id="RU365090"/>
    </source>
</evidence>
<keyword evidence="3 5" id="KW-0808">Transferase</keyword>
<evidence type="ECO:0000313" key="5">
    <source>
        <dbReference type="EMBL" id="SUC19338.1"/>
    </source>
</evidence>
<dbReference type="PANTHER" id="PTHR10192">
    <property type="entry name" value="MOLYBDOPTERIN BIOSYNTHESIS PROTEIN"/>
    <property type="match status" value="1"/>
</dbReference>
<reference evidence="5 6" key="1">
    <citation type="submission" date="2018-06" db="EMBL/GenBank/DDBJ databases">
        <authorList>
            <consortium name="Pathogen Informatics"/>
            <person name="Doyle S."/>
        </authorList>
    </citation>
    <scope>NUCLEOTIDE SEQUENCE [LARGE SCALE GENOMIC DNA]</scope>
    <source>
        <strain evidence="5 6">NCTC11938</strain>
    </source>
</reference>
<dbReference type="InterPro" id="IPR036425">
    <property type="entry name" value="MoaB/Mog-like_dom_sf"/>
</dbReference>
<dbReference type="GO" id="GO:0006777">
    <property type="term" value="P:Mo-molybdopterin cofactor biosynthetic process"/>
    <property type="evidence" value="ECO:0007669"/>
    <property type="project" value="UniProtKB-UniRule"/>
</dbReference>
<dbReference type="InterPro" id="IPR005110">
    <property type="entry name" value="MoeA_linker/N"/>
</dbReference>
<protein>
    <recommendedName>
        <fullName evidence="3">Molybdopterin molybdenumtransferase</fullName>
        <ecNumber evidence="3">2.10.1.1</ecNumber>
    </recommendedName>
</protein>
<organism evidence="5 6">
    <name type="scientific">Proteus mirabilis</name>
    <dbReference type="NCBI Taxonomy" id="584"/>
    <lineage>
        <taxon>Bacteria</taxon>
        <taxon>Pseudomonadati</taxon>
        <taxon>Pseudomonadota</taxon>
        <taxon>Gammaproteobacteria</taxon>
        <taxon>Enterobacterales</taxon>
        <taxon>Morganellaceae</taxon>
        <taxon>Proteus</taxon>
    </lineage>
</organism>
<evidence type="ECO:0000313" key="6">
    <source>
        <dbReference type="Proteomes" id="UP000254191"/>
    </source>
</evidence>
<dbReference type="Proteomes" id="UP000254191">
    <property type="component" value="Unassembled WGS sequence"/>
</dbReference>
<comment type="cofactor">
    <cofactor evidence="3">
        <name>Mg(2+)</name>
        <dbReference type="ChEBI" id="CHEBI:18420"/>
    </cofactor>
</comment>
<accession>A0A379FH11</accession>
<dbReference type="PANTHER" id="PTHR10192:SF5">
    <property type="entry name" value="GEPHYRIN"/>
    <property type="match status" value="1"/>
</dbReference>
<dbReference type="GO" id="GO:0005829">
    <property type="term" value="C:cytosol"/>
    <property type="evidence" value="ECO:0007669"/>
    <property type="project" value="TreeGrafter"/>
</dbReference>
<dbReference type="Gene3D" id="2.170.190.11">
    <property type="entry name" value="Molybdopterin biosynthesis moea protein, domain 3"/>
    <property type="match status" value="1"/>
</dbReference>
<dbReference type="AlphaFoldDB" id="A0A379FH11"/>
<comment type="catalytic activity">
    <reaction evidence="3">
        <text>adenylyl-molybdopterin + molybdate = Mo-molybdopterin + AMP + H(+)</text>
        <dbReference type="Rhea" id="RHEA:35047"/>
        <dbReference type="ChEBI" id="CHEBI:15378"/>
        <dbReference type="ChEBI" id="CHEBI:36264"/>
        <dbReference type="ChEBI" id="CHEBI:62727"/>
        <dbReference type="ChEBI" id="CHEBI:71302"/>
        <dbReference type="ChEBI" id="CHEBI:456215"/>
    </reaction>
</comment>
<dbReference type="InterPro" id="IPR038987">
    <property type="entry name" value="MoeA-like"/>
</dbReference>